<dbReference type="CDD" id="cd09917">
    <property type="entry name" value="F-box_SF"/>
    <property type="match status" value="1"/>
</dbReference>
<dbReference type="SMART" id="SM00726">
    <property type="entry name" value="UIM"/>
    <property type="match status" value="2"/>
</dbReference>
<feature type="compositionally biased region" description="Polar residues" evidence="2">
    <location>
        <begin position="806"/>
        <end position="815"/>
    </location>
</feature>
<dbReference type="RefSeq" id="XP_014570602.1">
    <property type="nucleotide sequence ID" value="XM_014715116.1"/>
</dbReference>
<dbReference type="PANTHER" id="PTHR12874:SF9">
    <property type="entry name" value="F-BOX ONLY PROTEIN 48"/>
    <property type="match status" value="1"/>
</dbReference>
<dbReference type="AlphaFoldDB" id="G7E3U9"/>
<comment type="caution">
    <text evidence="4">The sequence shown here is derived from an EMBL/GenBank/DDBJ whole genome shotgun (WGS) entry which is preliminary data.</text>
</comment>
<reference evidence="4 5" key="2">
    <citation type="journal article" date="2012" name="Open Biol.">
        <title>Characteristics of nucleosomes and linker DNA regions on the genome of the basidiomycete Mixia osmundae revealed by mono- and dinucleosome mapping.</title>
        <authorList>
            <person name="Nishida H."/>
            <person name="Kondo S."/>
            <person name="Matsumoto T."/>
            <person name="Suzuki Y."/>
            <person name="Yoshikawa H."/>
            <person name="Taylor T.D."/>
            <person name="Sugiyama J."/>
        </authorList>
    </citation>
    <scope>NUCLEOTIDE SEQUENCE [LARGE SCALE GENOMIC DNA]</scope>
    <source>
        <strain evidence="5">CBS 9802 / IAM 14324 / JCM 22182 / KY 12970</strain>
    </source>
</reference>
<dbReference type="EMBL" id="BABT02000126">
    <property type="protein sequence ID" value="GAA97509.1"/>
    <property type="molecule type" value="Genomic_DNA"/>
</dbReference>
<dbReference type="HOGENOM" id="CLU_295639_0_0_1"/>
<evidence type="ECO:0000259" key="3">
    <source>
        <dbReference type="PROSITE" id="PS50181"/>
    </source>
</evidence>
<proteinExistence type="predicted"/>
<dbReference type="eggNOG" id="KOG0274">
    <property type="taxonomic scope" value="Eukaryota"/>
</dbReference>
<evidence type="ECO:0000313" key="5">
    <source>
        <dbReference type="Proteomes" id="UP000009131"/>
    </source>
</evidence>
<dbReference type="InterPro" id="IPR001810">
    <property type="entry name" value="F-box_dom"/>
</dbReference>
<dbReference type="InterPro" id="IPR015943">
    <property type="entry name" value="WD40/YVTN_repeat-like_dom_sf"/>
</dbReference>
<evidence type="ECO:0000256" key="1">
    <source>
        <dbReference type="SAM" id="Coils"/>
    </source>
</evidence>
<sequence>MQAASIDIAKEPKEARQDSTRTQELHHGASAQTSSKTGSDVHLSSLVHVKADRRPAIDALPIEILTHVLAHLSADELSRCRLVSRSWNGVIEDDASWRSAFFHHFSLDPDQPASTIVARRLTGASWRGEYIARTRLLGRWHRAKAATILHDPRVGIISDICVNFEPSAALSGIVEMLTLSREAPLAARSEPFTGKIYKGRIEGTPIANGINAAASLVTCQALAPDGSIIVWATLTGLYISQIGTFGTGRANALIRLDSDDDQAGLITDISFGPSHAHPQTAITSFAVCTAHGLVQVWTLGKPETRTSPRLTWSSERARQPSGEVVSYLKVCYAPAGMVAAWAATGTLTCWDLKIGQSAVVDVSEPASGPLLNVLAIDYVDEADKVSLLLGYQHEACFARVWPFRESHRDDRIIWIECSHPLSSYWADFAPIVADGHIFGTCKYMVTGDDRGQVNLWTWPDTQDRPALQRSLDTINLAKVTAIVCTPLLVIVGSVDGKIFAYDMLTGARMRAFQDRAATRHPARVLAAGEADPELEARYAVSTIRASTTSLVASIGSRVLAWQAGTELLKKPKRKSSGRSTTRMQRYQSELELRQDLRDLDEELREAAEEQEQSLDAARRFTGEGLAGMTEDEAVAYALMLSAEEQDARLRFPHHDQQLADDMANLAFDEDDLPLRRREDLPEADSPSSSRAQPGSSLQWIRASLEQQRSLSGSGSPLSPSTKVRISPRPSPLYGPLLSPDLPEVPDMDDESLWPLPSPVAMSPNANQMHTPRRPSVTPPVPRQNWSDIARSASSSARGISTGSPSPSLLTMSSQHARQRREEDDLRFALELSLAEAQSRPIA</sequence>
<dbReference type="GO" id="GO:0005737">
    <property type="term" value="C:cytoplasm"/>
    <property type="evidence" value="ECO:0007669"/>
    <property type="project" value="TreeGrafter"/>
</dbReference>
<dbReference type="OMA" id="EFSPHVS"/>
<dbReference type="Pfam" id="PF12937">
    <property type="entry name" value="F-box-like"/>
    <property type="match status" value="1"/>
</dbReference>
<dbReference type="PROSITE" id="PS50330">
    <property type="entry name" value="UIM"/>
    <property type="match status" value="1"/>
</dbReference>
<gene>
    <name evidence="4" type="primary">Mo04187</name>
    <name evidence="4" type="ORF">E5Q_04187</name>
</gene>
<dbReference type="SUPFAM" id="SSF81383">
    <property type="entry name" value="F-box domain"/>
    <property type="match status" value="1"/>
</dbReference>
<organism evidence="4 5">
    <name type="scientific">Mixia osmundae (strain CBS 9802 / IAM 14324 / JCM 22182 / KY 12970)</name>
    <dbReference type="NCBI Taxonomy" id="764103"/>
    <lineage>
        <taxon>Eukaryota</taxon>
        <taxon>Fungi</taxon>
        <taxon>Dikarya</taxon>
        <taxon>Basidiomycota</taxon>
        <taxon>Pucciniomycotina</taxon>
        <taxon>Mixiomycetes</taxon>
        <taxon>Mixiales</taxon>
        <taxon>Mixiaceae</taxon>
        <taxon>Mixia</taxon>
    </lineage>
</organism>
<dbReference type="SMART" id="SM00256">
    <property type="entry name" value="FBOX"/>
    <property type="match status" value="1"/>
</dbReference>
<evidence type="ECO:0000313" key="4">
    <source>
        <dbReference type="EMBL" id="GAA97509.1"/>
    </source>
</evidence>
<feature type="region of interest" description="Disordered" evidence="2">
    <location>
        <begin position="706"/>
        <end position="823"/>
    </location>
</feature>
<dbReference type="PROSITE" id="PS50181">
    <property type="entry name" value="FBOX"/>
    <property type="match status" value="1"/>
</dbReference>
<dbReference type="SUPFAM" id="SSF50978">
    <property type="entry name" value="WD40 repeat-like"/>
    <property type="match status" value="1"/>
</dbReference>
<keyword evidence="5" id="KW-1185">Reference proteome</keyword>
<dbReference type="InterPro" id="IPR036047">
    <property type="entry name" value="F-box-like_dom_sf"/>
</dbReference>
<dbReference type="OrthoDB" id="429520at2759"/>
<dbReference type="Gene3D" id="2.130.10.10">
    <property type="entry name" value="YVTN repeat-like/Quinoprotein amine dehydrogenase"/>
    <property type="match status" value="2"/>
</dbReference>
<feature type="compositionally biased region" description="Low complexity" evidence="2">
    <location>
        <begin position="786"/>
        <end position="805"/>
    </location>
</feature>
<reference evidence="4 5" key="1">
    <citation type="journal article" date="2011" name="J. Gen. Appl. Microbiol.">
        <title>Draft genome sequencing of the enigmatic basidiomycete Mixia osmundae.</title>
        <authorList>
            <person name="Nishida H."/>
            <person name="Nagatsuka Y."/>
            <person name="Sugiyama J."/>
        </authorList>
    </citation>
    <scope>NUCLEOTIDE SEQUENCE [LARGE SCALE GENOMIC DNA]</scope>
    <source>
        <strain evidence="5">CBS 9802 / IAM 14324 / JCM 22182 / KY 12970</strain>
    </source>
</reference>
<feature type="compositionally biased region" description="Low complexity" evidence="2">
    <location>
        <begin position="709"/>
        <end position="720"/>
    </location>
</feature>
<dbReference type="FunCoup" id="G7E3U9">
    <property type="interactions" value="107"/>
</dbReference>
<dbReference type="STRING" id="764103.G7E3U9"/>
<feature type="compositionally biased region" description="Basic and acidic residues" evidence="2">
    <location>
        <begin position="8"/>
        <end position="27"/>
    </location>
</feature>
<keyword evidence="1" id="KW-0175">Coiled coil</keyword>
<dbReference type="InterPro" id="IPR003903">
    <property type="entry name" value="UIM_dom"/>
</dbReference>
<dbReference type="Gene3D" id="1.20.1280.50">
    <property type="match status" value="1"/>
</dbReference>
<dbReference type="GO" id="GO:0031146">
    <property type="term" value="P:SCF-dependent proteasomal ubiquitin-dependent protein catabolic process"/>
    <property type="evidence" value="ECO:0007669"/>
    <property type="project" value="TreeGrafter"/>
</dbReference>
<accession>G7E3U9</accession>
<dbReference type="GO" id="GO:0019005">
    <property type="term" value="C:SCF ubiquitin ligase complex"/>
    <property type="evidence" value="ECO:0007669"/>
    <property type="project" value="TreeGrafter"/>
</dbReference>
<dbReference type="InParanoid" id="G7E3U9"/>
<dbReference type="PANTHER" id="PTHR12874">
    <property type="entry name" value="F-BOX ONLY PROTEIN 48-RELATED"/>
    <property type="match status" value="1"/>
</dbReference>
<dbReference type="InterPro" id="IPR036322">
    <property type="entry name" value="WD40_repeat_dom_sf"/>
</dbReference>
<protein>
    <recommendedName>
        <fullName evidence="3">F-box domain-containing protein</fullName>
    </recommendedName>
</protein>
<evidence type="ECO:0000256" key="2">
    <source>
        <dbReference type="SAM" id="MobiDB-lite"/>
    </source>
</evidence>
<dbReference type="Proteomes" id="UP000009131">
    <property type="component" value="Unassembled WGS sequence"/>
</dbReference>
<feature type="region of interest" description="Disordered" evidence="2">
    <location>
        <begin position="1"/>
        <end position="39"/>
    </location>
</feature>
<feature type="coiled-coil region" evidence="1">
    <location>
        <begin position="589"/>
        <end position="616"/>
    </location>
</feature>
<feature type="domain" description="F-box" evidence="3">
    <location>
        <begin position="54"/>
        <end position="100"/>
    </location>
</feature>
<name>G7E3U9_MIXOS</name>